<gene>
    <name evidence="1" type="ORF">BDN72DRAFT_906087</name>
</gene>
<protein>
    <submittedName>
        <fullName evidence="1">Uncharacterized protein</fullName>
    </submittedName>
</protein>
<keyword evidence="2" id="KW-1185">Reference proteome</keyword>
<accession>A0ACD3A0V1</accession>
<evidence type="ECO:0000313" key="1">
    <source>
        <dbReference type="EMBL" id="TFK59186.1"/>
    </source>
</evidence>
<name>A0ACD3A0V1_9AGAR</name>
<dbReference type="Proteomes" id="UP000308600">
    <property type="component" value="Unassembled WGS sequence"/>
</dbReference>
<organism evidence="1 2">
    <name type="scientific">Pluteus cervinus</name>
    <dbReference type="NCBI Taxonomy" id="181527"/>
    <lineage>
        <taxon>Eukaryota</taxon>
        <taxon>Fungi</taxon>
        <taxon>Dikarya</taxon>
        <taxon>Basidiomycota</taxon>
        <taxon>Agaricomycotina</taxon>
        <taxon>Agaricomycetes</taxon>
        <taxon>Agaricomycetidae</taxon>
        <taxon>Agaricales</taxon>
        <taxon>Pluteineae</taxon>
        <taxon>Pluteaceae</taxon>
        <taxon>Pluteus</taxon>
    </lineage>
</organism>
<dbReference type="EMBL" id="ML209054">
    <property type="protein sequence ID" value="TFK59186.1"/>
    <property type="molecule type" value="Genomic_DNA"/>
</dbReference>
<reference evidence="1 2" key="1">
    <citation type="journal article" date="2019" name="Nat. Ecol. Evol.">
        <title>Megaphylogeny resolves global patterns of mushroom evolution.</title>
        <authorList>
            <person name="Varga T."/>
            <person name="Krizsan K."/>
            <person name="Foldi C."/>
            <person name="Dima B."/>
            <person name="Sanchez-Garcia M."/>
            <person name="Sanchez-Ramirez S."/>
            <person name="Szollosi G.J."/>
            <person name="Szarkandi J.G."/>
            <person name="Papp V."/>
            <person name="Albert L."/>
            <person name="Andreopoulos W."/>
            <person name="Angelini C."/>
            <person name="Antonin V."/>
            <person name="Barry K.W."/>
            <person name="Bougher N.L."/>
            <person name="Buchanan P."/>
            <person name="Buyck B."/>
            <person name="Bense V."/>
            <person name="Catcheside P."/>
            <person name="Chovatia M."/>
            <person name="Cooper J."/>
            <person name="Damon W."/>
            <person name="Desjardin D."/>
            <person name="Finy P."/>
            <person name="Geml J."/>
            <person name="Haridas S."/>
            <person name="Hughes K."/>
            <person name="Justo A."/>
            <person name="Karasinski D."/>
            <person name="Kautmanova I."/>
            <person name="Kiss B."/>
            <person name="Kocsube S."/>
            <person name="Kotiranta H."/>
            <person name="LaButti K.M."/>
            <person name="Lechner B.E."/>
            <person name="Liimatainen K."/>
            <person name="Lipzen A."/>
            <person name="Lukacs Z."/>
            <person name="Mihaltcheva S."/>
            <person name="Morgado L.N."/>
            <person name="Niskanen T."/>
            <person name="Noordeloos M.E."/>
            <person name="Ohm R.A."/>
            <person name="Ortiz-Santana B."/>
            <person name="Ovrebo C."/>
            <person name="Racz N."/>
            <person name="Riley R."/>
            <person name="Savchenko A."/>
            <person name="Shiryaev A."/>
            <person name="Soop K."/>
            <person name="Spirin V."/>
            <person name="Szebenyi C."/>
            <person name="Tomsovsky M."/>
            <person name="Tulloss R.E."/>
            <person name="Uehling J."/>
            <person name="Grigoriev I.V."/>
            <person name="Vagvolgyi C."/>
            <person name="Papp T."/>
            <person name="Martin F.M."/>
            <person name="Miettinen O."/>
            <person name="Hibbett D.S."/>
            <person name="Nagy L.G."/>
        </authorList>
    </citation>
    <scope>NUCLEOTIDE SEQUENCE [LARGE SCALE GENOMIC DNA]</scope>
    <source>
        <strain evidence="1 2">NL-1719</strain>
    </source>
</reference>
<evidence type="ECO:0000313" key="2">
    <source>
        <dbReference type="Proteomes" id="UP000308600"/>
    </source>
</evidence>
<proteinExistence type="predicted"/>
<sequence length="548" mass="60340">MPPTASTMRYARKHPREGGSDSEVEIVESKPKSGDGGASQTKETTSRPIRERKPSTKARQIAEDGVKPSPTAAGTSATKKNSESLVLKALDAPAEDDELPAPGNLLVKEALISAKDSDSDDEPIVSPRKIVKTSATLKSPVNKKIYETSKDSGPSSDKVDVPAPPIKGKGVDVGSNVLALHMAEKMLSSIAENDINHCKRRREASTCVQSMITSLLFAWFSVHDDDDDDDMDSVDVRAGPVTDQEYQHPQLYDLYEGLPLIRKLAQVVSYQLNSDDEVPIGTVPMDKLFRHTSLEDLTCIFKGLSFKRYGRHVNLARAPLNIHRVEVVKTASGNKTHRAMLIKKEDHPIYWMIAGVADSYLVRTSTSFGKAVHGIKVGMMRQEGRRDFSVWGRIFGFRIKTGPVDKEGFLSFNTRTEFRPTEGSSGSAPSSPSKGSRVFKVTYGPRVSGKMASPPKKKTPTTKDFPFERYFGDNIPVYNGIASQEAPFTFTDAEFDRLPTRRLWEGNLNGEIPEGSIVAVGYTLHVWGDDQQYISPNLISIIMLHEGA</sequence>